<keyword evidence="19" id="KW-1185">Reference proteome</keyword>
<sequence length="778" mass="86762">MGEPEAGSEFAIGAAAAAGPMADAQYILPNDIGVSSLDCREAFRLLSPTERLYAHHLSRASWYGGLAVLLQTSPEAPYIYALLSRIFRAQDPDELRQHALAEGLTEEEYQAFLVYAAGVYSNMGNYKSFGDTKFVPNLPKEKLERVILGSKAAQQHLEEVRGLWQTCAELMFSLESRLRHLGLGKEGITTYFSGNCTIEDAKLAQNFLDSQNLSAYNTRLFKEVRQDGKPHYEVRLASVLSTEPTLDSEMASKLKSYEYQGSHFQVTRGDYAPILQKVVEHLEKAKTYAANSHQEQMLAQYIESFTQGSIEAHKRGSRFWIQDKGPIVESYIGFIESYRDPFGSRGEFEGFVAIVNKAMSAKFEWLVTSAEQLLKELPWPPAFEKDKFLTPDFTSLDVLTFAGSGIPAGINIPNYNWSVALELCPFSLVPSSPSPDDDLRQTEGFKNVSLGNVLAVAYATQREKLTFLEENDKDLYIRWKGPSFDVQVGLHELLGHGSGKLFVQDEKGAFNFDPETVINPETGEQIQSWYRSGETWDSKFSTIASSYEECRAESVGLYLCLNPQVLEIFGFEGADAEDVVYVNWLNMVRAGLLALEFYTPEASSWRQAHMQARFVILRVLLEAGEGLVTITPTTGSDGRPDARVRLDRSKIRSVGKPALERFLRRLQVLKSTGDVAGGRALYEGYAAVTDAPPECFLSLRDTVLLRKEARKLIVQPNTRLEGSEVQLLEYEASATGLIRSFSERFPEDGPELEEILIQLATADARFWKGPSEAPSGQA</sequence>
<evidence type="ECO:0000256" key="17">
    <source>
        <dbReference type="PIRSR" id="PIRSR007828-2"/>
    </source>
</evidence>
<dbReference type="EMBL" id="JWIN03000075">
    <property type="protein sequence ID" value="KAB1251483.1"/>
    <property type="molecule type" value="Genomic_DNA"/>
</dbReference>
<comment type="subcellular location">
    <subcellularLocation>
        <location evidence="2">Cytoplasm</location>
    </subcellularLocation>
</comment>
<dbReference type="InterPro" id="IPR005317">
    <property type="entry name" value="Dipeptidyl-peptase3"/>
</dbReference>
<evidence type="ECO:0000256" key="8">
    <source>
        <dbReference type="ARBA" id="ARBA00022670"/>
    </source>
</evidence>
<dbReference type="Pfam" id="PF03571">
    <property type="entry name" value="Peptidase_M49"/>
    <property type="match status" value="1"/>
</dbReference>
<dbReference type="AlphaFoldDB" id="A0A5N4BXY5"/>
<keyword evidence="12 15" id="KW-0482">Metalloprotease</keyword>
<name>A0A5N4BXY5_CAMDR</name>
<comment type="similarity">
    <text evidence="3 15">Belongs to the peptidase M49 family.</text>
</comment>
<evidence type="ECO:0000256" key="13">
    <source>
        <dbReference type="ARBA" id="ARBA00031288"/>
    </source>
</evidence>
<dbReference type="GO" id="GO:0006508">
    <property type="term" value="P:proteolysis"/>
    <property type="evidence" value="ECO:0007669"/>
    <property type="project" value="UniProtKB-KW"/>
</dbReference>
<dbReference type="STRING" id="9838.ENSCDRP00005023237"/>
<dbReference type="GO" id="GO:0008239">
    <property type="term" value="F:dipeptidyl-peptidase activity"/>
    <property type="evidence" value="ECO:0007669"/>
    <property type="project" value="UniProtKB-UniRule"/>
</dbReference>
<dbReference type="PANTHER" id="PTHR23422">
    <property type="entry name" value="DIPEPTIDYL PEPTIDASE III-RELATED"/>
    <property type="match status" value="1"/>
</dbReference>
<evidence type="ECO:0000256" key="14">
    <source>
        <dbReference type="ARBA" id="ARBA00032119"/>
    </source>
</evidence>
<dbReference type="PANTHER" id="PTHR23422:SF11">
    <property type="entry name" value="DIPEPTIDYL PEPTIDASE 3"/>
    <property type="match status" value="1"/>
</dbReference>
<comment type="caution">
    <text evidence="18">The sequence shown here is derived from an EMBL/GenBank/DDBJ whole genome shotgun (WGS) entry which is preliminary data.</text>
</comment>
<evidence type="ECO:0000313" key="19">
    <source>
        <dbReference type="Proteomes" id="UP000299084"/>
    </source>
</evidence>
<reference evidence="18 19" key="1">
    <citation type="journal article" date="2019" name="Mol. Ecol. Resour.">
        <title>Improving Illumina assemblies with Hi-C and long reads: an example with the North African dromedary.</title>
        <authorList>
            <person name="Elbers J.P."/>
            <person name="Rogers M.F."/>
            <person name="Perelman P.L."/>
            <person name="Proskuryakova A.A."/>
            <person name="Serdyukova N.A."/>
            <person name="Johnson W.E."/>
            <person name="Horin P."/>
            <person name="Corander J."/>
            <person name="Murphy D."/>
            <person name="Burger P.A."/>
        </authorList>
    </citation>
    <scope>NUCLEOTIDE SEQUENCE [LARGE SCALE GENOMIC DNA]</scope>
    <source>
        <strain evidence="18">Drom800</strain>
        <tissue evidence="18">Blood</tissue>
    </source>
</reference>
<comment type="cofactor">
    <cofactor evidence="15 17">
        <name>Zn(2+)</name>
        <dbReference type="ChEBI" id="CHEBI:29105"/>
    </cofactor>
    <text evidence="15 17">Binds 1 zinc ion per subunit.</text>
</comment>
<organism evidence="18 19">
    <name type="scientific">Camelus dromedarius</name>
    <name type="common">Dromedary</name>
    <name type="synonym">Arabian camel</name>
    <dbReference type="NCBI Taxonomy" id="9838"/>
    <lineage>
        <taxon>Eukaryota</taxon>
        <taxon>Metazoa</taxon>
        <taxon>Chordata</taxon>
        <taxon>Craniata</taxon>
        <taxon>Vertebrata</taxon>
        <taxon>Euteleostomi</taxon>
        <taxon>Mammalia</taxon>
        <taxon>Eutheria</taxon>
        <taxon>Laurasiatheria</taxon>
        <taxon>Artiodactyla</taxon>
        <taxon>Tylopoda</taxon>
        <taxon>Camelidae</taxon>
        <taxon>Camelus</taxon>
    </lineage>
</organism>
<evidence type="ECO:0000256" key="1">
    <source>
        <dbReference type="ARBA" id="ARBA00001336"/>
    </source>
</evidence>
<evidence type="ECO:0000256" key="3">
    <source>
        <dbReference type="ARBA" id="ARBA00010200"/>
    </source>
</evidence>
<feature type="binding site" evidence="17">
    <location>
        <position position="549"/>
    </location>
    <ligand>
        <name>Zn(2+)</name>
        <dbReference type="ChEBI" id="CHEBI:29105"/>
        <note>catalytic</note>
    </ligand>
</feature>
<dbReference type="GO" id="GO:0046872">
    <property type="term" value="F:metal ion binding"/>
    <property type="evidence" value="ECO:0007669"/>
    <property type="project" value="UniProtKB-KW"/>
</dbReference>
<keyword evidence="6 15" id="KW-0031">Aminopeptidase</keyword>
<evidence type="ECO:0000256" key="11">
    <source>
        <dbReference type="ARBA" id="ARBA00022833"/>
    </source>
</evidence>
<evidence type="ECO:0000256" key="9">
    <source>
        <dbReference type="ARBA" id="ARBA00022723"/>
    </source>
</evidence>
<feature type="binding site" evidence="17">
    <location>
        <position position="496"/>
    </location>
    <ligand>
        <name>Zn(2+)</name>
        <dbReference type="ChEBI" id="CHEBI:29105"/>
        <note>catalytic</note>
    </ligand>
</feature>
<keyword evidence="10 15" id="KW-0378">Hydrolase</keyword>
<evidence type="ECO:0000256" key="12">
    <source>
        <dbReference type="ARBA" id="ARBA00023049"/>
    </source>
</evidence>
<evidence type="ECO:0000313" key="18">
    <source>
        <dbReference type="EMBL" id="KAB1251483.1"/>
    </source>
</evidence>
<evidence type="ECO:0000256" key="2">
    <source>
        <dbReference type="ARBA" id="ARBA00004496"/>
    </source>
</evidence>
<dbReference type="EC" id="3.4.14.4" evidence="4 15"/>
<evidence type="ECO:0000256" key="5">
    <source>
        <dbReference type="ARBA" id="ARBA00014713"/>
    </source>
</evidence>
<dbReference type="Gene3D" id="3.30.540.30">
    <property type="match status" value="3"/>
</dbReference>
<evidence type="ECO:0000256" key="6">
    <source>
        <dbReference type="ARBA" id="ARBA00022438"/>
    </source>
</evidence>
<comment type="catalytic activity">
    <reaction evidence="1 15">
        <text>Release of an N-terminal dipeptide from a peptide comprising four or more residues, with broad specificity. Also acts on dipeptidyl 2-naphthylamides.</text>
        <dbReference type="EC" id="3.4.14.4"/>
    </reaction>
</comment>
<accession>A0A5N4BXY5</accession>
<proteinExistence type="inferred from homology"/>
<evidence type="ECO:0000256" key="4">
    <source>
        <dbReference type="ARBA" id="ARBA00012063"/>
    </source>
</evidence>
<dbReference type="GO" id="GO:0008235">
    <property type="term" value="F:metalloexopeptidase activity"/>
    <property type="evidence" value="ECO:0007669"/>
    <property type="project" value="InterPro"/>
</dbReference>
<keyword evidence="7 15" id="KW-0963">Cytoplasm</keyword>
<dbReference type="GO" id="GO:0005737">
    <property type="term" value="C:cytoplasm"/>
    <property type="evidence" value="ECO:0007669"/>
    <property type="project" value="UniProtKB-SubCell"/>
</dbReference>
<evidence type="ECO:0000256" key="7">
    <source>
        <dbReference type="ARBA" id="ARBA00022490"/>
    </source>
</evidence>
<gene>
    <name evidence="18" type="ORF">Cadr_000030347</name>
</gene>
<dbReference type="GO" id="GO:0004177">
    <property type="term" value="F:aminopeptidase activity"/>
    <property type="evidence" value="ECO:0007669"/>
    <property type="project" value="UniProtKB-KW"/>
</dbReference>
<keyword evidence="9 15" id="KW-0479">Metal-binding</keyword>
<dbReference type="FunFam" id="3.30.540.30:FF:000003">
    <property type="entry name" value="Dipeptidyl peptidase 3"/>
    <property type="match status" value="1"/>
</dbReference>
<protein>
    <recommendedName>
        <fullName evidence="5 15">Dipeptidyl peptidase 3</fullName>
        <ecNumber evidence="4 15">3.4.14.4</ecNumber>
    </recommendedName>
    <alternativeName>
        <fullName evidence="13 15">Dipeptidyl aminopeptidase III</fullName>
    </alternativeName>
    <alternativeName>
        <fullName evidence="14 15">Dipeptidyl peptidase III</fullName>
    </alternativeName>
</protein>
<feature type="binding site" evidence="17">
    <location>
        <position position="491"/>
    </location>
    <ligand>
        <name>Zn(2+)</name>
        <dbReference type="ChEBI" id="CHEBI:29105"/>
        <note>catalytic</note>
    </ligand>
</feature>
<evidence type="ECO:0000256" key="10">
    <source>
        <dbReference type="ARBA" id="ARBA00022801"/>
    </source>
</evidence>
<keyword evidence="8 15" id="KW-0645">Protease</keyword>
<evidence type="ECO:0000256" key="16">
    <source>
        <dbReference type="PIRSR" id="PIRSR007828-1"/>
    </source>
</evidence>
<evidence type="ECO:0000256" key="15">
    <source>
        <dbReference type="PIRNR" id="PIRNR007828"/>
    </source>
</evidence>
<dbReference type="PIRSF" id="PIRSF007828">
    <property type="entry name" value="Dipeptidyl-peptidase_III"/>
    <property type="match status" value="1"/>
</dbReference>
<dbReference type="FunFam" id="3.30.540.30:FF:000002">
    <property type="entry name" value="Dipeptidyl peptidase 3"/>
    <property type="match status" value="1"/>
</dbReference>
<feature type="active site" evidence="16">
    <location>
        <position position="492"/>
    </location>
</feature>
<keyword evidence="11 15" id="KW-0862">Zinc</keyword>
<dbReference type="Proteomes" id="UP000299084">
    <property type="component" value="Unassembled WGS sequence"/>
</dbReference>
<dbReference type="InterPro" id="IPR039461">
    <property type="entry name" value="Peptidase_M49"/>
</dbReference>